<proteinExistence type="predicted"/>
<dbReference type="InterPro" id="IPR014942">
    <property type="entry name" value="AbiEii"/>
</dbReference>
<keyword evidence="1" id="KW-0808">Transferase</keyword>
<comment type="caution">
    <text evidence="1">The sequence shown here is derived from an EMBL/GenBank/DDBJ whole genome shotgun (WGS) entry which is preliminary data.</text>
</comment>
<protein>
    <submittedName>
        <fullName evidence="1">Nucleotidyl transferase AbiEii/AbiGii toxin family protein</fullName>
    </submittedName>
</protein>
<organism evidence="1 2">
    <name type="scientific">candidate division Kazan bacterium</name>
    <dbReference type="NCBI Taxonomy" id="2202143"/>
    <lineage>
        <taxon>Bacteria</taxon>
        <taxon>Bacteria division Kazan-3B-28</taxon>
    </lineage>
</organism>
<dbReference type="EMBL" id="QMNG01000037">
    <property type="protein sequence ID" value="RLC36677.1"/>
    <property type="molecule type" value="Genomic_DNA"/>
</dbReference>
<dbReference type="GO" id="GO:0016740">
    <property type="term" value="F:transferase activity"/>
    <property type="evidence" value="ECO:0007669"/>
    <property type="project" value="UniProtKB-KW"/>
</dbReference>
<gene>
    <name evidence="1" type="ORF">DRH29_04055</name>
</gene>
<sequence length="304" mass="35071">MTRKNVTNLGASIRQRLQNHAQLSNRPFDEILRFFAMERFLYRLSKSAHADRFTLKGALMLRIWDTPLQRPTMDIDLLGRMDNDIQTVESLIREICTVEVEPDGIIFDPTTIVGRVIREDTDYEGVRIRFQSRIDNARVTLQLDIAFDPFVATKSFLCDYPTILDLPAPRMKAYSREATIAEKFQAMVYLGSINSRMKDFYDIWLLSRHFDFDGNILADAIKATFEHRRTPIEATPLAFTPAFSVEPTITHQWRAFITKNHLNDAPVDFAQVTIALADFLSPVSESIIESRHFNSIWKAPGPWR</sequence>
<dbReference type="AlphaFoldDB" id="A0A420ZC70"/>
<name>A0A420ZC70_UNCK3</name>
<dbReference type="Proteomes" id="UP000281261">
    <property type="component" value="Unassembled WGS sequence"/>
</dbReference>
<dbReference type="Pfam" id="PF08843">
    <property type="entry name" value="AbiEii"/>
    <property type="match status" value="1"/>
</dbReference>
<accession>A0A420ZC70</accession>
<reference evidence="1 2" key="1">
    <citation type="submission" date="2018-06" db="EMBL/GenBank/DDBJ databases">
        <title>Extensive metabolic versatility and redundancy in microbially diverse, dynamic hydrothermal sediments.</title>
        <authorList>
            <person name="Dombrowski N."/>
            <person name="Teske A."/>
            <person name="Baker B.J."/>
        </authorList>
    </citation>
    <scope>NUCLEOTIDE SEQUENCE [LARGE SCALE GENOMIC DNA]</scope>
    <source>
        <strain evidence="1">B79_G16</strain>
    </source>
</reference>
<evidence type="ECO:0000313" key="1">
    <source>
        <dbReference type="EMBL" id="RLC36677.1"/>
    </source>
</evidence>
<evidence type="ECO:0000313" key="2">
    <source>
        <dbReference type="Proteomes" id="UP000281261"/>
    </source>
</evidence>